<dbReference type="GO" id="GO:0048367">
    <property type="term" value="P:shoot system development"/>
    <property type="evidence" value="ECO:0007669"/>
    <property type="project" value="UniProtKB-ARBA"/>
</dbReference>
<comment type="caution">
    <text evidence="8">The sequence shown here is derived from an EMBL/GenBank/DDBJ whole genome shotgun (WGS) entry which is preliminary data.</text>
</comment>
<evidence type="ECO:0000313" key="8">
    <source>
        <dbReference type="EMBL" id="KAK9168697.1"/>
    </source>
</evidence>
<sequence length="150" mass="16896">MRVKLGSSAPSGAFSPETSALLQPATCNVKVVCAVGPLSLRERVEHAVDLPVRASQMFFKKLKESFKSDGALDLELISEVESKGDRYWSMSMTAAAEDIRNTSFCSRHLRDPCVSFGQRCSRLVKEQRARFYIFRRCVTMLLCWHDRGDS</sequence>
<protein>
    <submittedName>
        <fullName evidence="8">Uncharacterized protein</fullName>
    </submittedName>
</protein>
<evidence type="ECO:0000256" key="2">
    <source>
        <dbReference type="ARBA" id="ARBA00022473"/>
    </source>
</evidence>
<dbReference type="EMBL" id="JBBNAF010000001">
    <property type="protein sequence ID" value="KAK9168697.1"/>
    <property type="molecule type" value="Genomic_DNA"/>
</dbReference>
<reference evidence="8 9" key="1">
    <citation type="submission" date="2024-01" db="EMBL/GenBank/DDBJ databases">
        <title>Genome assemblies of Stephania.</title>
        <authorList>
            <person name="Yang L."/>
        </authorList>
    </citation>
    <scope>NUCLEOTIDE SEQUENCE [LARGE SCALE GENOMIC DNA]</scope>
    <source>
        <strain evidence="8">YNDBR</strain>
        <tissue evidence="8">Leaf</tissue>
    </source>
</reference>
<dbReference type="PANTHER" id="PTHR33102">
    <property type="entry name" value="DVL19-RELATED-RELATED"/>
    <property type="match status" value="1"/>
</dbReference>
<evidence type="ECO:0000256" key="4">
    <source>
        <dbReference type="ARBA" id="ARBA00022692"/>
    </source>
</evidence>
<evidence type="ECO:0000256" key="3">
    <source>
        <dbReference type="ARBA" id="ARBA00022475"/>
    </source>
</evidence>
<dbReference type="AlphaFoldDB" id="A0AAP0Q5P9"/>
<gene>
    <name evidence="8" type="ORF">Syun_000837</name>
</gene>
<comment type="subcellular location">
    <subcellularLocation>
        <location evidence="1">Cell membrane</location>
        <topology evidence="1">Single-pass membrane protein</topology>
    </subcellularLocation>
</comment>
<accession>A0AAP0Q5P9</accession>
<keyword evidence="3" id="KW-1003">Cell membrane</keyword>
<evidence type="ECO:0000256" key="7">
    <source>
        <dbReference type="ARBA" id="ARBA00024340"/>
    </source>
</evidence>
<evidence type="ECO:0000256" key="1">
    <source>
        <dbReference type="ARBA" id="ARBA00004162"/>
    </source>
</evidence>
<keyword evidence="9" id="KW-1185">Reference proteome</keyword>
<evidence type="ECO:0000256" key="6">
    <source>
        <dbReference type="ARBA" id="ARBA00023136"/>
    </source>
</evidence>
<name>A0AAP0Q5P9_9MAGN</name>
<dbReference type="GO" id="GO:0005886">
    <property type="term" value="C:plasma membrane"/>
    <property type="evidence" value="ECO:0007669"/>
    <property type="project" value="UniProtKB-SubCell"/>
</dbReference>
<keyword evidence="5" id="KW-1133">Transmembrane helix</keyword>
<dbReference type="Pfam" id="PF08137">
    <property type="entry name" value="DVL"/>
    <property type="match status" value="1"/>
</dbReference>
<keyword evidence="2" id="KW-0217">Developmental protein</keyword>
<organism evidence="8 9">
    <name type="scientific">Stephania yunnanensis</name>
    <dbReference type="NCBI Taxonomy" id="152371"/>
    <lineage>
        <taxon>Eukaryota</taxon>
        <taxon>Viridiplantae</taxon>
        <taxon>Streptophyta</taxon>
        <taxon>Embryophyta</taxon>
        <taxon>Tracheophyta</taxon>
        <taxon>Spermatophyta</taxon>
        <taxon>Magnoliopsida</taxon>
        <taxon>Ranunculales</taxon>
        <taxon>Menispermaceae</taxon>
        <taxon>Menispermoideae</taxon>
        <taxon>Cissampelideae</taxon>
        <taxon>Stephania</taxon>
    </lineage>
</organism>
<dbReference type="InterPro" id="IPR012552">
    <property type="entry name" value="DVL"/>
</dbReference>
<keyword evidence="4" id="KW-0812">Transmembrane</keyword>
<dbReference type="Proteomes" id="UP001420932">
    <property type="component" value="Unassembled WGS sequence"/>
</dbReference>
<evidence type="ECO:0000313" key="9">
    <source>
        <dbReference type="Proteomes" id="UP001420932"/>
    </source>
</evidence>
<dbReference type="InterPro" id="IPR051525">
    <property type="entry name" value="DVL_RTFL_regulatory"/>
</dbReference>
<dbReference type="GO" id="GO:0008285">
    <property type="term" value="P:negative regulation of cell population proliferation"/>
    <property type="evidence" value="ECO:0007669"/>
    <property type="project" value="InterPro"/>
</dbReference>
<keyword evidence="6" id="KW-0472">Membrane</keyword>
<evidence type="ECO:0000256" key="5">
    <source>
        <dbReference type="ARBA" id="ARBA00022989"/>
    </source>
</evidence>
<comment type="similarity">
    <text evidence="7">Belongs to the DVL/RTFL small polypeptides family.</text>
</comment>
<proteinExistence type="inferred from homology"/>